<accession>A0A7J7K705</accession>
<keyword evidence="4" id="KW-1185">Reference proteome</keyword>
<comment type="caution">
    <text evidence="3">The sequence shown here is derived from an EMBL/GenBank/DDBJ whole genome shotgun (WGS) entry which is preliminary data.</text>
</comment>
<feature type="compositionally biased region" description="Low complexity" evidence="1">
    <location>
        <begin position="21"/>
        <end position="32"/>
    </location>
</feature>
<dbReference type="EMBL" id="VXIV02001255">
    <property type="protein sequence ID" value="KAF6033711.1"/>
    <property type="molecule type" value="Genomic_DNA"/>
</dbReference>
<organism evidence="3 4">
    <name type="scientific">Bugula neritina</name>
    <name type="common">Brown bryozoan</name>
    <name type="synonym">Sertularia neritina</name>
    <dbReference type="NCBI Taxonomy" id="10212"/>
    <lineage>
        <taxon>Eukaryota</taxon>
        <taxon>Metazoa</taxon>
        <taxon>Spiralia</taxon>
        <taxon>Lophotrochozoa</taxon>
        <taxon>Bryozoa</taxon>
        <taxon>Gymnolaemata</taxon>
        <taxon>Cheilostomatida</taxon>
        <taxon>Flustrina</taxon>
        <taxon>Buguloidea</taxon>
        <taxon>Bugulidae</taxon>
        <taxon>Bugula</taxon>
    </lineage>
</organism>
<keyword evidence="2" id="KW-0732">Signal</keyword>
<feature type="signal peptide" evidence="2">
    <location>
        <begin position="1"/>
        <end position="21"/>
    </location>
</feature>
<dbReference type="Proteomes" id="UP000593567">
    <property type="component" value="Unassembled WGS sequence"/>
</dbReference>
<feature type="chain" id="PRO_5029849070" description="Secreted protein" evidence="2">
    <location>
        <begin position="22"/>
        <end position="82"/>
    </location>
</feature>
<evidence type="ECO:0000256" key="1">
    <source>
        <dbReference type="SAM" id="MobiDB-lite"/>
    </source>
</evidence>
<evidence type="ECO:0000256" key="2">
    <source>
        <dbReference type="SAM" id="SignalP"/>
    </source>
</evidence>
<proteinExistence type="predicted"/>
<evidence type="ECO:0000313" key="3">
    <source>
        <dbReference type="EMBL" id="KAF6033711.1"/>
    </source>
</evidence>
<reference evidence="3" key="1">
    <citation type="submission" date="2020-06" db="EMBL/GenBank/DDBJ databases">
        <title>Draft genome of Bugula neritina, a colonial animal packing powerful symbionts and potential medicines.</title>
        <authorList>
            <person name="Rayko M."/>
        </authorList>
    </citation>
    <scope>NUCLEOTIDE SEQUENCE [LARGE SCALE GENOMIC DNA]</scope>
    <source>
        <strain evidence="3">Kwan_BN1</strain>
    </source>
</reference>
<feature type="region of interest" description="Disordered" evidence="1">
    <location>
        <begin position="21"/>
        <end position="58"/>
    </location>
</feature>
<sequence length="82" mass="8993">MDTRLFLLAVLLSCAIVLTNGRARGGSSSSSRKQAALEFQQQQSRSTSSRSSSTRYTSGYKAGVARTLVLRKPLQVPWWSEA</sequence>
<dbReference type="AlphaFoldDB" id="A0A7J7K705"/>
<name>A0A7J7K705_BUGNE</name>
<evidence type="ECO:0008006" key="5">
    <source>
        <dbReference type="Google" id="ProtNLM"/>
    </source>
</evidence>
<gene>
    <name evidence="3" type="ORF">EB796_007990</name>
</gene>
<evidence type="ECO:0000313" key="4">
    <source>
        <dbReference type="Proteomes" id="UP000593567"/>
    </source>
</evidence>
<feature type="compositionally biased region" description="Low complexity" evidence="1">
    <location>
        <begin position="40"/>
        <end position="58"/>
    </location>
</feature>
<protein>
    <recommendedName>
        <fullName evidence="5">Secreted protein</fullName>
    </recommendedName>
</protein>